<dbReference type="RefSeq" id="WP_344271175.1">
    <property type="nucleotide sequence ID" value="NZ_BAAAKV010000008.1"/>
</dbReference>
<evidence type="ECO:0008006" key="3">
    <source>
        <dbReference type="Google" id="ProtNLM"/>
    </source>
</evidence>
<keyword evidence="2" id="KW-1185">Reference proteome</keyword>
<dbReference type="EMBL" id="BAAAKV010000008">
    <property type="protein sequence ID" value="GAA1157602.1"/>
    <property type="molecule type" value="Genomic_DNA"/>
</dbReference>
<protein>
    <recommendedName>
        <fullName evidence="3">MmcQ/YjbR family DNA-binding protein</fullName>
    </recommendedName>
</protein>
<evidence type="ECO:0000313" key="2">
    <source>
        <dbReference type="Proteomes" id="UP001501371"/>
    </source>
</evidence>
<proteinExistence type="predicted"/>
<accession>A0ABN1UNZ9</accession>
<reference evidence="1 2" key="1">
    <citation type="journal article" date="2019" name="Int. J. Syst. Evol. Microbiol.">
        <title>The Global Catalogue of Microorganisms (GCM) 10K type strain sequencing project: providing services to taxonomists for standard genome sequencing and annotation.</title>
        <authorList>
            <consortium name="The Broad Institute Genomics Platform"/>
            <consortium name="The Broad Institute Genome Sequencing Center for Infectious Disease"/>
            <person name="Wu L."/>
            <person name="Ma J."/>
        </authorList>
    </citation>
    <scope>NUCLEOTIDE SEQUENCE [LARGE SCALE GENOMIC DNA]</scope>
    <source>
        <strain evidence="1 2">JCM 12696</strain>
    </source>
</reference>
<evidence type="ECO:0000313" key="1">
    <source>
        <dbReference type="EMBL" id="GAA1157602.1"/>
    </source>
</evidence>
<comment type="caution">
    <text evidence="1">The sequence shown here is derived from an EMBL/GenBank/DDBJ whole genome shotgun (WGS) entry which is preliminary data.</text>
</comment>
<dbReference type="Proteomes" id="UP001501371">
    <property type="component" value="Unassembled WGS sequence"/>
</dbReference>
<name>A0ABN1UNZ9_9ACTN</name>
<organism evidence="1 2">
    <name type="scientific">Streptomyces hebeiensis</name>
    <dbReference type="NCBI Taxonomy" id="229486"/>
    <lineage>
        <taxon>Bacteria</taxon>
        <taxon>Bacillati</taxon>
        <taxon>Actinomycetota</taxon>
        <taxon>Actinomycetes</taxon>
        <taxon>Kitasatosporales</taxon>
        <taxon>Streptomycetaceae</taxon>
        <taxon>Streptomyces</taxon>
    </lineage>
</organism>
<sequence length="122" mass="12942">MAESIPADPDEDDAVRRVREQNAAFAELDRAPAPYEVHGPVTVTVCGERFEVPLTVPDVRAALPERLRGEFDAEFAAAPPNALGALVRKWALEVIPGDAIDRVDVLLRAEQQAAGGSGTAAA</sequence>
<gene>
    <name evidence="1" type="ORF">GCM10009654_11970</name>
</gene>